<dbReference type="Proteomes" id="UP000316639">
    <property type="component" value="Unassembled WGS sequence"/>
</dbReference>
<accession>A0A563EQR9</accession>
<keyword evidence="1" id="KW-0732">Signal</keyword>
<organism evidence="2 3">
    <name type="scientific">Lentzea tibetensis</name>
    <dbReference type="NCBI Taxonomy" id="2591470"/>
    <lineage>
        <taxon>Bacteria</taxon>
        <taxon>Bacillati</taxon>
        <taxon>Actinomycetota</taxon>
        <taxon>Actinomycetes</taxon>
        <taxon>Pseudonocardiales</taxon>
        <taxon>Pseudonocardiaceae</taxon>
        <taxon>Lentzea</taxon>
    </lineage>
</organism>
<reference evidence="2 3" key="1">
    <citation type="submission" date="2019-07" db="EMBL/GenBank/DDBJ databases">
        <title>Lentzea xizangensis sp. nov., isolated from Qinghai-Tibetan Plateau Soils.</title>
        <authorList>
            <person name="Huang J."/>
        </authorList>
    </citation>
    <scope>NUCLEOTIDE SEQUENCE [LARGE SCALE GENOMIC DNA]</scope>
    <source>
        <strain evidence="2 3">FXJ1.1311</strain>
    </source>
</reference>
<comment type="caution">
    <text evidence="2">The sequence shown here is derived from an EMBL/GenBank/DDBJ whole genome shotgun (WGS) entry which is preliminary data.</text>
</comment>
<dbReference type="EMBL" id="VOBR01000017">
    <property type="protein sequence ID" value="TWP49127.1"/>
    <property type="molecule type" value="Genomic_DNA"/>
</dbReference>
<evidence type="ECO:0008006" key="4">
    <source>
        <dbReference type="Google" id="ProtNLM"/>
    </source>
</evidence>
<dbReference type="AlphaFoldDB" id="A0A563EQR9"/>
<evidence type="ECO:0000313" key="2">
    <source>
        <dbReference type="EMBL" id="TWP49127.1"/>
    </source>
</evidence>
<protein>
    <recommendedName>
        <fullName evidence="4">Beta/Gamma crystallin</fullName>
    </recommendedName>
</protein>
<feature type="signal peptide" evidence="1">
    <location>
        <begin position="1"/>
        <end position="26"/>
    </location>
</feature>
<name>A0A563EQR9_9PSEU</name>
<dbReference type="RefSeq" id="WP_146355379.1">
    <property type="nucleotide sequence ID" value="NZ_VOBR01000017.1"/>
</dbReference>
<sequence>MRKKMFVSAAVAAVAASTVLVSPAQAATLGPCSPGNNRVFRITVSNGARICVGGQGRLEKDISNVVKIESQTRTGAYDYIDTDGFMTTRSFRGGAVHDLNSVTFHSVYLD</sequence>
<feature type="chain" id="PRO_5021728282" description="Beta/Gamma crystallin" evidence="1">
    <location>
        <begin position="27"/>
        <end position="110"/>
    </location>
</feature>
<proteinExistence type="predicted"/>
<gene>
    <name evidence="2" type="ORF">FKR81_26025</name>
</gene>
<keyword evidence="3" id="KW-1185">Reference proteome</keyword>
<evidence type="ECO:0000313" key="3">
    <source>
        <dbReference type="Proteomes" id="UP000316639"/>
    </source>
</evidence>
<evidence type="ECO:0000256" key="1">
    <source>
        <dbReference type="SAM" id="SignalP"/>
    </source>
</evidence>